<dbReference type="AlphaFoldDB" id="I7KFV6"/>
<keyword evidence="2" id="KW-1185">Reference proteome</keyword>
<dbReference type="Proteomes" id="UP000000819">
    <property type="component" value="Chromosome II"/>
</dbReference>
<dbReference type="GeneID" id="77136321"/>
<reference evidence="1 2" key="1">
    <citation type="journal article" date="2001" name="Nature">
        <title>Genome sequence and gene compaction of the eukaryote parasite Encephalitozoon cuniculi.</title>
        <authorList>
            <person name="Katinka M.D."/>
            <person name="Duprat S."/>
            <person name="Cornillot E."/>
            <person name="Metenier G."/>
            <person name="Thomarat F."/>
            <person name="Prensier G."/>
            <person name="Barbe V."/>
            <person name="Peyretaillade E."/>
            <person name="Brottier P."/>
            <person name="Wincker P."/>
            <person name="Delbac F."/>
            <person name="El Alaoui H."/>
            <person name="Peyret P."/>
            <person name="Saurin W."/>
            <person name="Gouy M."/>
            <person name="Weissenbach J."/>
            <person name="Vivares C.P."/>
        </authorList>
    </citation>
    <scope>NUCLEOTIDE SEQUENCE [LARGE SCALE GENOMIC DNA]</scope>
    <source>
        <strain evidence="1 2">GB-M1</strain>
    </source>
</reference>
<sequence length="78" mass="8846">MHSSLLNLRDLVFGGDLAGIPDAVDQCLYDILDQYDHFQMIVFTRLLEMLLDTDMSSKASRTLKIIDLIKFPVKKAMG</sequence>
<evidence type="ECO:0000313" key="2">
    <source>
        <dbReference type="Proteomes" id="UP000000819"/>
    </source>
</evidence>
<dbReference type="KEGG" id="ecu:ECU02_0865"/>
<dbReference type="OrthoDB" id="2191866at2759"/>
<evidence type="ECO:0000313" key="1">
    <source>
        <dbReference type="EMBL" id="CCI73913.1"/>
    </source>
</evidence>
<name>I7KFV6_ENCCU</name>
<gene>
    <name evidence="1" type="ordered locus">ECU02_0865</name>
</gene>
<organism evidence="1 2">
    <name type="scientific">Encephalitozoon cuniculi (strain GB-M1)</name>
    <name type="common">Microsporidian parasite</name>
    <dbReference type="NCBI Taxonomy" id="284813"/>
    <lineage>
        <taxon>Eukaryota</taxon>
        <taxon>Fungi</taxon>
        <taxon>Fungi incertae sedis</taxon>
        <taxon>Microsporidia</taxon>
        <taxon>Unikaryonidae</taxon>
        <taxon>Encephalitozoon</taxon>
    </lineage>
</organism>
<proteinExistence type="predicted"/>
<accession>I7KFV6</accession>
<dbReference type="RefSeq" id="NP_001402470.1">
    <property type="nucleotide sequence ID" value="NM_001415535.1"/>
</dbReference>
<dbReference type="EMBL" id="AL590442">
    <property type="protein sequence ID" value="CCI73913.1"/>
    <property type="molecule type" value="Genomic_DNA"/>
</dbReference>
<dbReference type="InParanoid" id="I7KFV6"/>
<protein>
    <submittedName>
        <fullName evidence="1">ECU02_0865 protein</fullName>
    </submittedName>
</protein>
<dbReference type="VEuPathDB" id="MicrosporidiaDB:ECU02_0865"/>
<dbReference type="HOGENOM" id="CLU_2622026_0_0_1"/>
<reference evidence="1 2" key="2">
    <citation type="journal article" date="2009" name="BMC Genomics">
        <title>Identification of transcriptional signals in Encephalitozoon cuniculi widespread among Microsporidia phylum: support for accurate structural genome annotation.</title>
        <authorList>
            <person name="Peyretaillade E."/>
            <person name="Goncalves O."/>
            <person name="Terrat S."/>
            <person name="Dugat-Bony E."/>
            <person name="Wincker P."/>
            <person name="Cornman R.S."/>
            <person name="Evans J.D."/>
            <person name="Delbac F."/>
            <person name="Peyret P."/>
        </authorList>
    </citation>
    <scope>NUCLEOTIDE SEQUENCE [LARGE SCALE GENOMIC DNA]</scope>
    <source>
        <strain evidence="1 2">GB-M1</strain>
    </source>
</reference>